<evidence type="ECO:0000313" key="2">
    <source>
        <dbReference type="Proteomes" id="UP000240739"/>
    </source>
</evidence>
<dbReference type="EMBL" id="PYYB01000001">
    <property type="protein sequence ID" value="PTL58325.1"/>
    <property type="molecule type" value="Genomic_DNA"/>
</dbReference>
<organism evidence="1 2">
    <name type="scientific">Paraconexibacter algicola</name>
    <dbReference type="NCBI Taxonomy" id="2133960"/>
    <lineage>
        <taxon>Bacteria</taxon>
        <taxon>Bacillati</taxon>
        <taxon>Actinomycetota</taxon>
        <taxon>Thermoleophilia</taxon>
        <taxon>Solirubrobacterales</taxon>
        <taxon>Paraconexibacteraceae</taxon>
        <taxon>Paraconexibacter</taxon>
    </lineage>
</organism>
<name>A0A2T4UGJ6_9ACTN</name>
<proteinExistence type="predicted"/>
<dbReference type="Proteomes" id="UP000240739">
    <property type="component" value="Unassembled WGS sequence"/>
</dbReference>
<protein>
    <recommendedName>
        <fullName evidence="3">Histidine kinase/HSP90-like ATPase domain-containing protein</fullName>
    </recommendedName>
</protein>
<dbReference type="RefSeq" id="WP_107566763.1">
    <property type="nucleotide sequence ID" value="NZ_PYYB01000001.1"/>
</dbReference>
<dbReference type="AlphaFoldDB" id="A0A2T4UGJ6"/>
<evidence type="ECO:0008006" key="3">
    <source>
        <dbReference type="Google" id="ProtNLM"/>
    </source>
</evidence>
<gene>
    <name evidence="1" type="ORF">C7Y72_01000</name>
</gene>
<evidence type="ECO:0000313" key="1">
    <source>
        <dbReference type="EMBL" id="PTL58325.1"/>
    </source>
</evidence>
<keyword evidence="2" id="KW-1185">Reference proteome</keyword>
<reference evidence="1 2" key="1">
    <citation type="submission" date="2018-03" db="EMBL/GenBank/DDBJ databases">
        <title>Aquarubrobacter algicola gen. nov., sp. nov., a novel actinobacterium isolated from shallow eutrophic lake during the end of cyanobacterial harmful algal blooms.</title>
        <authorList>
            <person name="Chun S.J."/>
        </authorList>
    </citation>
    <scope>NUCLEOTIDE SEQUENCE [LARGE SCALE GENOMIC DNA]</scope>
    <source>
        <strain evidence="1 2">Seoho-28</strain>
    </source>
</reference>
<accession>A0A2T4UGJ6</accession>
<sequence length="141" mass="14603">MTGAEPTTLAARQLDGVRLDLAIGPLLAPALARTVGALAARADLTLDRLDDAVLVADAISHGATAEAVDDRLPIRVETRPGALTLRIGPLRDGGARRLLDGADDAVPGAQIIQRLASRARVSGGGSRNEYLVVELLQEGTP</sequence>
<comment type="caution">
    <text evidence="1">The sequence shown here is derived from an EMBL/GenBank/DDBJ whole genome shotgun (WGS) entry which is preliminary data.</text>
</comment>